<accession>A0A644XW69</accession>
<gene>
    <name evidence="1" type="ORF">SDC9_66865</name>
</gene>
<proteinExistence type="predicted"/>
<reference evidence="1" key="1">
    <citation type="submission" date="2019-08" db="EMBL/GenBank/DDBJ databases">
        <authorList>
            <person name="Kucharzyk K."/>
            <person name="Murdoch R.W."/>
            <person name="Higgins S."/>
            <person name="Loffler F."/>
        </authorList>
    </citation>
    <scope>NUCLEOTIDE SEQUENCE</scope>
</reference>
<dbReference type="InterPro" id="IPR025683">
    <property type="entry name" value="Protein_beta"/>
</dbReference>
<name>A0A644XW69_9ZZZZ</name>
<dbReference type="EMBL" id="VSSQ01003380">
    <property type="protein sequence ID" value="MPM20435.1"/>
    <property type="molecule type" value="Genomic_DNA"/>
</dbReference>
<evidence type="ECO:0000313" key="1">
    <source>
        <dbReference type="EMBL" id="MPM20435.1"/>
    </source>
</evidence>
<comment type="caution">
    <text evidence="1">The sequence shown here is derived from an EMBL/GenBank/DDBJ whole genome shotgun (WGS) entry which is preliminary data.</text>
</comment>
<organism evidence="1">
    <name type="scientific">bioreactor metagenome</name>
    <dbReference type="NCBI Taxonomy" id="1076179"/>
    <lineage>
        <taxon>unclassified sequences</taxon>
        <taxon>metagenomes</taxon>
        <taxon>ecological metagenomes</taxon>
    </lineage>
</organism>
<sequence>MNRQYVPIVKCKMGEQKALLNLDEQVKNNVIPLIEIPLFSQAMTKKGTTVEGLIASFWDKRKYFFYFMPDWYSDFEDFNDFIEEKVKPLCSDSYAIPVIDLTLVDFVKNWSEISQNGIAIRLRNNEFGVIEEVLNPLFEDTILKRSQTHLIFDLQHVGENDLFSKVSVLKAAFSDLDKASEFCSIVISSVSFPKQFPSMESKKIYCFKRVETEIFATALKLSERFSFNYVYSDYGPSDIEENVFIVGMSPNFKIKYTAFDDYLYIKGIPIKRGGLDIENVRELAKILVDCSDFSGEDYSWGDKSIYDIALGTSASSGNLTTWVSYAMNHHITFITRQI</sequence>
<dbReference type="AlphaFoldDB" id="A0A644XW69"/>
<protein>
    <submittedName>
        <fullName evidence="1">Uncharacterized protein</fullName>
    </submittedName>
</protein>
<dbReference type="Pfam" id="PF14350">
    <property type="entry name" value="Beta_protein"/>
    <property type="match status" value="1"/>
</dbReference>